<dbReference type="InterPro" id="IPR036388">
    <property type="entry name" value="WH-like_DNA-bd_sf"/>
</dbReference>
<feature type="region of interest" description="Disordered" evidence="9">
    <location>
        <begin position="1"/>
        <end position="31"/>
    </location>
</feature>
<keyword evidence="3" id="KW-0805">Transcription regulation</keyword>
<proteinExistence type="inferred from homology"/>
<feature type="compositionally biased region" description="Low complexity" evidence="9">
    <location>
        <begin position="16"/>
        <end position="28"/>
    </location>
</feature>
<feature type="region of interest" description="Disordered" evidence="9">
    <location>
        <begin position="259"/>
        <end position="286"/>
    </location>
</feature>
<feature type="coiled-coil region" evidence="8">
    <location>
        <begin position="565"/>
        <end position="606"/>
    </location>
</feature>
<evidence type="ECO:0000259" key="10">
    <source>
        <dbReference type="PROSITE" id="PS00434"/>
    </source>
</evidence>
<dbReference type="Gene3D" id="1.10.10.10">
    <property type="entry name" value="Winged helix-like DNA-binding domain superfamily/Winged helix DNA-binding domain"/>
    <property type="match status" value="1"/>
</dbReference>
<dbReference type="AlphaFoldDB" id="A0A813RFK9"/>
<dbReference type="GO" id="GO:0003700">
    <property type="term" value="F:DNA-binding transcription factor activity"/>
    <property type="evidence" value="ECO:0007669"/>
    <property type="project" value="InterPro"/>
</dbReference>
<evidence type="ECO:0000313" key="11">
    <source>
        <dbReference type="EMBL" id="CAF0783653.1"/>
    </source>
</evidence>
<protein>
    <recommendedName>
        <fullName evidence="10">HSF-type DNA-binding domain-containing protein</fullName>
    </recommendedName>
</protein>
<evidence type="ECO:0000313" key="12">
    <source>
        <dbReference type="Proteomes" id="UP000663852"/>
    </source>
</evidence>
<feature type="compositionally biased region" description="Polar residues" evidence="9">
    <location>
        <begin position="371"/>
        <end position="381"/>
    </location>
</feature>
<dbReference type="EMBL" id="CAJNOJ010000010">
    <property type="protein sequence ID" value="CAF0783653.1"/>
    <property type="molecule type" value="Genomic_DNA"/>
</dbReference>
<dbReference type="Pfam" id="PF00447">
    <property type="entry name" value="HSF_DNA-bind"/>
    <property type="match status" value="1"/>
</dbReference>
<keyword evidence="5" id="KW-0804">Transcription</keyword>
<dbReference type="SUPFAM" id="SSF46785">
    <property type="entry name" value="Winged helix' DNA-binding domain"/>
    <property type="match status" value="1"/>
</dbReference>
<evidence type="ECO:0000256" key="7">
    <source>
        <dbReference type="RuleBase" id="RU004020"/>
    </source>
</evidence>
<feature type="domain" description="HSF-type DNA-binding" evidence="10">
    <location>
        <begin position="82"/>
        <end position="106"/>
    </location>
</feature>
<evidence type="ECO:0000256" key="1">
    <source>
        <dbReference type="ARBA" id="ARBA00004123"/>
    </source>
</evidence>
<dbReference type="PRINTS" id="PR00056">
    <property type="entry name" value="HSFDOMAIN"/>
</dbReference>
<evidence type="ECO:0000256" key="6">
    <source>
        <dbReference type="ARBA" id="ARBA00023242"/>
    </source>
</evidence>
<evidence type="ECO:0000256" key="9">
    <source>
        <dbReference type="SAM" id="MobiDB-lite"/>
    </source>
</evidence>
<evidence type="ECO:0000256" key="2">
    <source>
        <dbReference type="ARBA" id="ARBA00006403"/>
    </source>
</evidence>
<dbReference type="GO" id="GO:0005634">
    <property type="term" value="C:nucleus"/>
    <property type="evidence" value="ECO:0007669"/>
    <property type="project" value="UniProtKB-SubCell"/>
</dbReference>
<keyword evidence="6" id="KW-0539">Nucleus</keyword>
<keyword evidence="4" id="KW-0238">DNA-binding</keyword>
<dbReference type="InterPro" id="IPR036390">
    <property type="entry name" value="WH_DNA-bd_sf"/>
</dbReference>
<name>A0A813RFK9_ADIRI</name>
<dbReference type="OrthoDB" id="60033at2759"/>
<accession>A0A813RFK9</accession>
<dbReference type="GO" id="GO:0043565">
    <property type="term" value="F:sequence-specific DNA binding"/>
    <property type="evidence" value="ECO:0007669"/>
    <property type="project" value="InterPro"/>
</dbReference>
<evidence type="ECO:0000256" key="4">
    <source>
        <dbReference type="ARBA" id="ARBA00023125"/>
    </source>
</evidence>
<comment type="caution">
    <text evidence="11">The sequence shown here is derived from an EMBL/GenBank/DDBJ whole genome shotgun (WGS) entry which is preliminary data.</text>
</comment>
<feature type="compositionally biased region" description="Polar residues" evidence="9">
    <location>
        <begin position="338"/>
        <end position="352"/>
    </location>
</feature>
<dbReference type="PANTHER" id="PTHR10015">
    <property type="entry name" value="HEAT SHOCK TRANSCRIPTION FACTOR"/>
    <property type="match status" value="1"/>
</dbReference>
<feature type="region of interest" description="Disordered" evidence="9">
    <location>
        <begin position="412"/>
        <end position="434"/>
    </location>
</feature>
<evidence type="ECO:0000256" key="3">
    <source>
        <dbReference type="ARBA" id="ARBA00023015"/>
    </source>
</evidence>
<sequence length="611" mass="68483">MSFVKQEDPDFYMDPNNVSSSNLGNGNNAEYNHPSTQSTITAFLAKLWALVNDPLCDDLITWDVSGASFHVYDQSRFSREILPRYFKHNNFASFIRQLNMYGFRKISNIEHGSLKNERDDIEFAHPHFVRGQESLLELIKRRAPDPHQKSGIHGGGTPSALVSVDYLDSKSGRSIEYGRLLDDVRNLQSKQTSLSDKLSCMQSENQALWGEIGSLRQKHAKQQQIVSKLMEFLLHFISSQSGHHQDQSVAQQQLPKEGLIANSGHPDGTQSQHHANNAPLDFNEQGLSPASLKRKHVALMHNDEPHKRMHTEQQQHPNAGHSTNLGRQQSVTINELTDSDASGWHPTTNSSPVIDLVPSPPPSINDADDNYQWSSGANDSKQNVQQNATFQPVGNENDAGNMFTPDFYLRADNKSNVHPTNQQADGAKSAGTKASQINPISLKEELIEQPNVYQQADQQQHKPGLPMGQLSFSLDDITGDVDHIQSSLDNIRDLMFEHLPDGSSIEDLFAGENDLLLPLLHETTTNGQTPNLLLENTKDQRLSTGDHISNEINHPTNSQSVPNVNNQLLEQLMTENAKIEQQQNTINQLEQQKTLLENKVHLLEQQTRKHR</sequence>
<evidence type="ECO:0000256" key="5">
    <source>
        <dbReference type="ARBA" id="ARBA00023163"/>
    </source>
</evidence>
<comment type="similarity">
    <text evidence="2 7">Belongs to the HSF family.</text>
</comment>
<dbReference type="PANTHER" id="PTHR10015:SF427">
    <property type="entry name" value="HEAT SHOCK FACTOR PROTEIN"/>
    <property type="match status" value="1"/>
</dbReference>
<comment type="subcellular location">
    <subcellularLocation>
        <location evidence="1">Nucleus</location>
    </subcellularLocation>
</comment>
<evidence type="ECO:0000256" key="8">
    <source>
        <dbReference type="SAM" id="Coils"/>
    </source>
</evidence>
<dbReference type="InterPro" id="IPR000232">
    <property type="entry name" value="HSF_DNA-bd"/>
</dbReference>
<dbReference type="PROSITE" id="PS00434">
    <property type="entry name" value="HSF_DOMAIN"/>
    <property type="match status" value="1"/>
</dbReference>
<organism evidence="11 12">
    <name type="scientific">Adineta ricciae</name>
    <name type="common">Rotifer</name>
    <dbReference type="NCBI Taxonomy" id="249248"/>
    <lineage>
        <taxon>Eukaryota</taxon>
        <taxon>Metazoa</taxon>
        <taxon>Spiralia</taxon>
        <taxon>Gnathifera</taxon>
        <taxon>Rotifera</taxon>
        <taxon>Eurotatoria</taxon>
        <taxon>Bdelloidea</taxon>
        <taxon>Adinetida</taxon>
        <taxon>Adinetidae</taxon>
        <taxon>Adineta</taxon>
    </lineage>
</organism>
<dbReference type="FunFam" id="1.10.10.10:FF:000027">
    <property type="entry name" value="Heat shock transcription factor 1"/>
    <property type="match status" value="1"/>
</dbReference>
<dbReference type="Proteomes" id="UP000663852">
    <property type="component" value="Unassembled WGS sequence"/>
</dbReference>
<keyword evidence="8" id="KW-0175">Coiled coil</keyword>
<feature type="region of interest" description="Disordered" evidence="9">
    <location>
        <begin position="338"/>
        <end position="381"/>
    </location>
</feature>
<reference evidence="11" key="1">
    <citation type="submission" date="2021-02" db="EMBL/GenBank/DDBJ databases">
        <authorList>
            <person name="Nowell W R."/>
        </authorList>
    </citation>
    <scope>NUCLEOTIDE SEQUENCE</scope>
</reference>
<dbReference type="SMART" id="SM00415">
    <property type="entry name" value="HSF"/>
    <property type="match status" value="1"/>
</dbReference>
<gene>
    <name evidence="11" type="ORF">EDS130_LOCUS3972</name>
</gene>